<dbReference type="EMBL" id="CAFBIY010000134">
    <property type="protein sequence ID" value="CAB4852494.1"/>
    <property type="molecule type" value="Genomic_DNA"/>
</dbReference>
<dbReference type="EMBL" id="CAEZYF010000004">
    <property type="protein sequence ID" value="CAB4715227.1"/>
    <property type="molecule type" value="Genomic_DNA"/>
</dbReference>
<dbReference type="EMBL" id="CAFAAV010000229">
    <property type="protein sequence ID" value="CAB4833584.1"/>
    <property type="molecule type" value="Genomic_DNA"/>
</dbReference>
<dbReference type="InterPro" id="IPR012902">
    <property type="entry name" value="N_methyl_site"/>
</dbReference>
<dbReference type="EMBL" id="CAFBOL010000010">
    <property type="protein sequence ID" value="CAB4978492.1"/>
    <property type="molecule type" value="Genomic_DNA"/>
</dbReference>
<evidence type="ECO:0000313" key="2">
    <source>
        <dbReference type="EMBL" id="CAB4362287.1"/>
    </source>
</evidence>
<dbReference type="Pfam" id="PF07963">
    <property type="entry name" value="N_methyl"/>
    <property type="match status" value="1"/>
</dbReference>
<evidence type="ECO:0000313" key="6">
    <source>
        <dbReference type="EMBL" id="CAB4915675.1"/>
    </source>
</evidence>
<gene>
    <name evidence="3" type="ORF">UFOPK2656_00933</name>
    <name evidence="4" type="ORF">UFOPK3099_02370</name>
    <name evidence="5" type="ORF">UFOPK3267_02116</name>
    <name evidence="6" type="ORF">UFOPK3651_00516</name>
    <name evidence="7" type="ORF">UFOPK3931_00653</name>
    <name evidence="2" type="ORF">UFOPK4189_00059</name>
</gene>
<evidence type="ECO:0000313" key="5">
    <source>
        <dbReference type="EMBL" id="CAB4852494.1"/>
    </source>
</evidence>
<evidence type="ECO:0000313" key="3">
    <source>
        <dbReference type="EMBL" id="CAB4715227.1"/>
    </source>
</evidence>
<dbReference type="NCBIfam" id="TIGR02532">
    <property type="entry name" value="IV_pilin_GFxxxE"/>
    <property type="match status" value="1"/>
</dbReference>
<evidence type="ECO:0000313" key="4">
    <source>
        <dbReference type="EMBL" id="CAB4833584.1"/>
    </source>
</evidence>
<evidence type="ECO:0000313" key="7">
    <source>
        <dbReference type="EMBL" id="CAB4978492.1"/>
    </source>
</evidence>
<evidence type="ECO:0000256" key="1">
    <source>
        <dbReference type="SAM" id="Phobius"/>
    </source>
</evidence>
<keyword evidence="1" id="KW-0472">Membrane</keyword>
<accession>A0A6J6QUT8</accession>
<dbReference type="EMBL" id="CAFBMT010000002">
    <property type="protein sequence ID" value="CAB4915675.1"/>
    <property type="molecule type" value="Genomic_DNA"/>
</dbReference>
<reference evidence="3" key="1">
    <citation type="submission" date="2020-05" db="EMBL/GenBank/DDBJ databases">
        <authorList>
            <person name="Chiriac C."/>
            <person name="Salcher M."/>
            <person name="Ghai R."/>
            <person name="Kavagutti S V."/>
        </authorList>
    </citation>
    <scope>NUCLEOTIDE SEQUENCE</scope>
</reference>
<sequence length="183" mass="19071">MKRDRGFTLTELIVAVAIVAIISTSVGAALITGLRITSNTYSKFDQSNAELAVTRFLSGDIYAAEGPIVYNSSSDATCGGVANPGLKLKSRTDATADLAGTNITTVVWALSGTDVMRRTCVNGVQTDSFRVAGGISAFTPTGCSNPCRNLTVSVTFKAAAVGTNGKVPERSWTLKVTRRGVTA</sequence>
<dbReference type="AlphaFoldDB" id="A0A6J6QUT8"/>
<feature type="transmembrane region" description="Helical" evidence="1">
    <location>
        <begin position="12"/>
        <end position="34"/>
    </location>
</feature>
<proteinExistence type="predicted"/>
<name>A0A6J6QUT8_9ZZZZ</name>
<keyword evidence="1" id="KW-0812">Transmembrane</keyword>
<keyword evidence="1" id="KW-1133">Transmembrane helix</keyword>
<dbReference type="EMBL" id="CAESGF010000001">
    <property type="protein sequence ID" value="CAB4362287.1"/>
    <property type="molecule type" value="Genomic_DNA"/>
</dbReference>
<protein>
    <submittedName>
        <fullName evidence="3">Unannotated protein</fullName>
    </submittedName>
</protein>
<organism evidence="3">
    <name type="scientific">freshwater metagenome</name>
    <dbReference type="NCBI Taxonomy" id="449393"/>
    <lineage>
        <taxon>unclassified sequences</taxon>
        <taxon>metagenomes</taxon>
        <taxon>ecological metagenomes</taxon>
    </lineage>
</organism>